<dbReference type="AlphaFoldDB" id="A0A1N5VAZ7"/>
<evidence type="ECO:0000259" key="2">
    <source>
        <dbReference type="Pfam" id="PF12804"/>
    </source>
</evidence>
<keyword evidence="3" id="KW-0548">Nucleotidyltransferase</keyword>
<dbReference type="Pfam" id="PF12804">
    <property type="entry name" value="NTP_transf_3"/>
    <property type="match status" value="1"/>
</dbReference>
<evidence type="ECO:0000313" key="3">
    <source>
        <dbReference type="EMBL" id="SIM69729.1"/>
    </source>
</evidence>
<accession>A0A1N5VAZ7</accession>
<sequence>MPLVIMSGGTGSRMNMPDKGLLMIRGETLIGRNLKFLEEVAKPVYLAVTPNTEITEKYYSEKLEIIKTSGNGYSEDLGKVLKKINTYPIMVIPGDIYFSDQEVVNSFISFAKKSGKGIVSMLIEGLFCGVSIFFSPPDDVKSEEFQSFDVSEKQAYNVNTVEDFFLILNRLKKQKN</sequence>
<gene>
    <name evidence="3" type="ORF">CSP5_1294</name>
</gene>
<dbReference type="SUPFAM" id="SSF53448">
    <property type="entry name" value="Nucleotide-diphospho-sugar transferases"/>
    <property type="match status" value="1"/>
</dbReference>
<dbReference type="InterPro" id="IPR029044">
    <property type="entry name" value="Nucleotide-diphossugar_trans"/>
</dbReference>
<keyword evidence="1 3" id="KW-0808">Transferase</keyword>
<reference evidence="3 4" key="1">
    <citation type="submission" date="2016-04" db="EMBL/GenBank/DDBJ databases">
        <authorList>
            <person name="Evans L.H."/>
            <person name="Alamgir A."/>
            <person name="Owens N."/>
            <person name="Weber N.D."/>
            <person name="Virtaneva K."/>
            <person name="Barbian K."/>
            <person name="Babar A."/>
            <person name="Rosenke K."/>
        </authorList>
    </citation>
    <scope>NUCLEOTIDE SEQUENCE [LARGE SCALE GENOMIC DNA]</scope>
    <source>
        <strain evidence="4">S5(T) (JCM 30642 \VKM B-2941)</strain>
    </source>
</reference>
<protein>
    <submittedName>
        <fullName evidence="3">GTP:adenosylcobinamide-phosphate guanylyltransferase</fullName>
    </submittedName>
</protein>
<evidence type="ECO:0000256" key="1">
    <source>
        <dbReference type="ARBA" id="ARBA00022679"/>
    </source>
</evidence>
<dbReference type="EMBL" id="LT671858">
    <property type="protein sequence ID" value="SIM69729.1"/>
    <property type="molecule type" value="Genomic_DNA"/>
</dbReference>
<evidence type="ECO:0000313" key="4">
    <source>
        <dbReference type="Proteomes" id="UP000195607"/>
    </source>
</evidence>
<name>A0A1N5VAZ7_9ARCH</name>
<dbReference type="PANTHER" id="PTHR19136:SF86">
    <property type="entry name" value="ADENOSYLCOBINAMIDE-PHOSPHATE GUANYLYLTRANSFERASE"/>
    <property type="match status" value="1"/>
</dbReference>
<dbReference type="InterPro" id="IPR025877">
    <property type="entry name" value="MobA-like_NTP_Trfase"/>
</dbReference>
<feature type="domain" description="MobA-like NTP transferase" evidence="2">
    <location>
        <begin position="4"/>
        <end position="120"/>
    </location>
</feature>
<dbReference type="Proteomes" id="UP000195607">
    <property type="component" value="Chromosome I"/>
</dbReference>
<dbReference type="Gene3D" id="3.90.550.10">
    <property type="entry name" value="Spore Coat Polysaccharide Biosynthesis Protein SpsA, Chain A"/>
    <property type="match status" value="1"/>
</dbReference>
<dbReference type="PANTHER" id="PTHR19136">
    <property type="entry name" value="MOLYBDENUM COFACTOR GUANYLYLTRANSFERASE"/>
    <property type="match status" value="1"/>
</dbReference>
<organism evidence="3 4">
    <name type="scientific">Cuniculiplasma divulgatum</name>
    <dbReference type="NCBI Taxonomy" id="1673428"/>
    <lineage>
        <taxon>Archaea</taxon>
        <taxon>Methanobacteriati</taxon>
        <taxon>Thermoplasmatota</taxon>
        <taxon>Thermoplasmata</taxon>
        <taxon>Thermoplasmatales</taxon>
        <taxon>Cuniculiplasmataceae</taxon>
        <taxon>Cuniculiplasma</taxon>
    </lineage>
</organism>
<dbReference type="GO" id="GO:0016779">
    <property type="term" value="F:nucleotidyltransferase activity"/>
    <property type="evidence" value="ECO:0007669"/>
    <property type="project" value="UniProtKB-KW"/>
</dbReference>
<proteinExistence type="predicted"/>